<name>A0A1V6M3J7_9BACT</name>
<feature type="coiled-coil region" evidence="1">
    <location>
        <begin position="85"/>
        <end position="119"/>
    </location>
</feature>
<evidence type="ECO:0000313" key="4">
    <source>
        <dbReference type="Proteomes" id="UP000242219"/>
    </source>
</evidence>
<proteinExistence type="predicted"/>
<feature type="region of interest" description="Disordered" evidence="2">
    <location>
        <begin position="1"/>
        <end position="25"/>
    </location>
</feature>
<sequence length="127" mass="14516">MKTVEKEERPAGVEGNPKQSGEVQLRERWRWTEPSVWTERMLTALEKGMKGGKWLSLVDKVYSSENLRASWEKVRRNGGAAGVDRQSIEAYEKEAEKNLVELEKILRAGNNRVDAASREDQNSRCNP</sequence>
<keyword evidence="4" id="KW-1185">Reference proteome</keyword>
<organism evidence="3 4">
    <name type="scientific">Candidatus Brocadia sapporoensis</name>
    <dbReference type="NCBI Taxonomy" id="392547"/>
    <lineage>
        <taxon>Bacteria</taxon>
        <taxon>Pseudomonadati</taxon>
        <taxon>Planctomycetota</taxon>
        <taxon>Candidatus Brocadiia</taxon>
        <taxon>Candidatus Brocadiales</taxon>
        <taxon>Candidatus Brocadiaceae</taxon>
        <taxon>Candidatus Brocadia</taxon>
    </lineage>
</organism>
<dbReference type="EMBL" id="MJUW02000017">
    <property type="protein sequence ID" value="OQD46940.1"/>
    <property type="molecule type" value="Genomic_DNA"/>
</dbReference>
<protein>
    <recommendedName>
        <fullName evidence="5">Group II intron maturase-specific domain-containing protein</fullName>
    </recommendedName>
</protein>
<feature type="compositionally biased region" description="Basic and acidic residues" evidence="2">
    <location>
        <begin position="1"/>
        <end position="11"/>
    </location>
</feature>
<dbReference type="AlphaFoldDB" id="A0A1V6M3J7"/>
<dbReference type="Proteomes" id="UP000242219">
    <property type="component" value="Unassembled WGS sequence"/>
</dbReference>
<evidence type="ECO:0008006" key="5">
    <source>
        <dbReference type="Google" id="ProtNLM"/>
    </source>
</evidence>
<comment type="caution">
    <text evidence="3">The sequence shown here is derived from an EMBL/GenBank/DDBJ whole genome shotgun (WGS) entry which is preliminary data.</text>
</comment>
<evidence type="ECO:0000313" key="3">
    <source>
        <dbReference type="EMBL" id="OQD46940.1"/>
    </source>
</evidence>
<evidence type="ECO:0000256" key="2">
    <source>
        <dbReference type="SAM" id="MobiDB-lite"/>
    </source>
</evidence>
<keyword evidence="1" id="KW-0175">Coiled coil</keyword>
<evidence type="ECO:0000256" key="1">
    <source>
        <dbReference type="SAM" id="Coils"/>
    </source>
</evidence>
<accession>A0A1V6M3J7</accession>
<dbReference type="RefSeq" id="WP_070065906.1">
    <property type="nucleotide sequence ID" value="NZ_MJUW02000017.1"/>
</dbReference>
<gene>
    <name evidence="3" type="ORF">BIY37_00590</name>
</gene>
<reference evidence="3 4" key="1">
    <citation type="journal article" date="2016" name="Genome Announc.">
        <title>Draft Genome Sequence of the Anaerobic Ammonium-Oxidizing Bacterium 'Candidatus Brocadia sp. 40'.</title>
        <authorList>
            <person name="Ali M."/>
            <person name="Haroon M.F."/>
            <person name="Narita Y."/>
            <person name="Zhang L."/>
            <person name="Rangel Shaw D."/>
            <person name="Okabe S."/>
            <person name="Saikaly P.E."/>
        </authorList>
    </citation>
    <scope>NUCLEOTIDE SEQUENCE [LARGE SCALE GENOMIC DNA]</scope>
    <source>
        <strain evidence="3 4">40</strain>
    </source>
</reference>